<protein>
    <submittedName>
        <fullName evidence="1">Uncharacterized protein</fullName>
    </submittedName>
</protein>
<dbReference type="Proteomes" id="UP000464507">
    <property type="component" value="Chromosome"/>
</dbReference>
<sequence length="253" mass="27407">MVLGAPDALHSIDGGRAVSIAFAVPESAVWRDELWDTILDLSALLDEGSWVLVGGHAVLAHALAHDRDCELVSHSVRPLGRLVTTASAMPTVIRCLRELGFVLEGTSIATEFRFSRLPERGSLSDLPQQWIVDVTGVTSLSGGDQALERCEPRGASKGLRAPSVPLPSLLASIVYEAAQFGSSTTEPFVHARNAAFLVSFVHNPIGARQELTPDDRRILRALDAAVGLRQHSVWSRLPIDPDAFIRWKLLLAE</sequence>
<gene>
    <name evidence="1" type="ORF">BHD05_13630</name>
</gene>
<organism evidence="1 2">
    <name type="scientific">Marisediminicola antarctica</name>
    <dbReference type="NCBI Taxonomy" id="674079"/>
    <lineage>
        <taxon>Bacteria</taxon>
        <taxon>Bacillati</taxon>
        <taxon>Actinomycetota</taxon>
        <taxon>Actinomycetes</taxon>
        <taxon>Micrococcales</taxon>
        <taxon>Microbacteriaceae</taxon>
        <taxon>Marisediminicola</taxon>
    </lineage>
</organism>
<name>A0A7L5AMI1_9MICO</name>
<dbReference type="EMBL" id="CP017146">
    <property type="protein sequence ID" value="QHO70534.1"/>
    <property type="molecule type" value="Genomic_DNA"/>
</dbReference>
<accession>A0A7L5AMI1</accession>
<evidence type="ECO:0000313" key="1">
    <source>
        <dbReference type="EMBL" id="QHO70534.1"/>
    </source>
</evidence>
<evidence type="ECO:0000313" key="2">
    <source>
        <dbReference type="Proteomes" id="UP000464507"/>
    </source>
</evidence>
<reference evidence="1 2" key="1">
    <citation type="submission" date="2016-09" db="EMBL/GenBank/DDBJ databases">
        <title>Complete genome sequence of microbes from the polar regions.</title>
        <authorList>
            <person name="Liao L."/>
            <person name="Chen B."/>
        </authorList>
    </citation>
    <scope>NUCLEOTIDE SEQUENCE [LARGE SCALE GENOMIC DNA]</scope>
    <source>
        <strain evidence="1 2">ZS314</strain>
    </source>
</reference>
<keyword evidence="2" id="KW-1185">Reference proteome</keyword>
<dbReference type="KEGG" id="mant:BHD05_13630"/>
<dbReference type="AlphaFoldDB" id="A0A7L5AMI1"/>
<proteinExistence type="predicted"/>